<organism evidence="2 3">
    <name type="scientific">Anaerocolumna cellulosilytica</name>
    <dbReference type="NCBI Taxonomy" id="433286"/>
    <lineage>
        <taxon>Bacteria</taxon>
        <taxon>Bacillati</taxon>
        <taxon>Bacillota</taxon>
        <taxon>Clostridia</taxon>
        <taxon>Lachnospirales</taxon>
        <taxon>Lachnospiraceae</taxon>
        <taxon>Anaerocolumna</taxon>
    </lineage>
</organism>
<gene>
    <name evidence="2" type="ORF">acsn021_40750</name>
</gene>
<dbReference type="EMBL" id="AP023367">
    <property type="protein sequence ID" value="BCJ96506.1"/>
    <property type="molecule type" value="Genomic_DNA"/>
</dbReference>
<dbReference type="AlphaFoldDB" id="A0A6S6R2Y2"/>
<dbReference type="CDD" id="cd00761">
    <property type="entry name" value="Glyco_tranf_GTA_type"/>
    <property type="match status" value="1"/>
</dbReference>
<dbReference type="InterPro" id="IPR029044">
    <property type="entry name" value="Nucleotide-diphossugar_trans"/>
</dbReference>
<keyword evidence="3" id="KW-1185">Reference proteome</keyword>
<dbReference type="InterPro" id="IPR001173">
    <property type="entry name" value="Glyco_trans_2-like"/>
</dbReference>
<evidence type="ECO:0000259" key="1">
    <source>
        <dbReference type="Pfam" id="PF00535"/>
    </source>
</evidence>
<proteinExistence type="predicted"/>
<reference evidence="2 3" key="1">
    <citation type="journal article" date="2016" name="Int. J. Syst. Evol. Microbiol.">
        <title>Descriptions of Anaerotaenia torta gen. nov., sp. nov. and Anaerocolumna cellulosilytica gen. nov., sp. nov. isolated from a methanogenic reactor of cattle waste.</title>
        <authorList>
            <person name="Uek A."/>
            <person name="Ohtaki Y."/>
            <person name="Kaku N."/>
            <person name="Ueki K."/>
        </authorList>
    </citation>
    <scope>NUCLEOTIDE SEQUENCE [LARGE SCALE GENOMIC DNA]</scope>
    <source>
        <strain evidence="2 3">SN021</strain>
    </source>
</reference>
<dbReference type="KEGG" id="acel:acsn021_40750"/>
<name>A0A6S6R2Y2_9FIRM</name>
<accession>A0A6S6R2Y2</accession>
<evidence type="ECO:0000313" key="2">
    <source>
        <dbReference type="EMBL" id="BCJ96506.1"/>
    </source>
</evidence>
<evidence type="ECO:0000313" key="3">
    <source>
        <dbReference type="Proteomes" id="UP000515561"/>
    </source>
</evidence>
<feature type="domain" description="Glycosyltransferase 2-like" evidence="1">
    <location>
        <begin position="7"/>
        <end position="170"/>
    </location>
</feature>
<dbReference type="PANTHER" id="PTHR22916:SF3">
    <property type="entry name" value="UDP-GLCNAC:BETAGAL BETA-1,3-N-ACETYLGLUCOSAMINYLTRANSFERASE-LIKE PROTEIN 1"/>
    <property type="match status" value="1"/>
</dbReference>
<protein>
    <recommendedName>
        <fullName evidence="1">Glycosyltransferase 2-like domain-containing protein</fullName>
    </recommendedName>
</protein>
<dbReference type="PANTHER" id="PTHR22916">
    <property type="entry name" value="GLYCOSYLTRANSFERASE"/>
    <property type="match status" value="1"/>
</dbReference>
<dbReference type="Gene3D" id="3.90.550.10">
    <property type="entry name" value="Spore Coat Polysaccharide Biosynthesis Protein SpsA, Chain A"/>
    <property type="match status" value="1"/>
</dbReference>
<sequence>MDFPLVSFIIPIYNSQQTIERCLCSIRNQTYQNYEVLMINDGSTDHSLHVLQKYQANDTRFRLINKKNSGVSNSRNLGILKAQGEYLQFVDSDDWITRDATKDFISAANAPNCDMVISDYYRIVNRKIYIKGHIPEEGLIPRNTFAEYMMQAPANFYYGVMWNKFYRTDIVKAHNLRCSEELNWCEDFRFNLEYIQYTKNVYVIKKPIYYYVKTKGSLISTQVNFKQVIRTKRILFDYYKELYKNIDLYDENKFKIQMFFLSVARDPGKRKKIIQ</sequence>
<dbReference type="GO" id="GO:0016758">
    <property type="term" value="F:hexosyltransferase activity"/>
    <property type="evidence" value="ECO:0007669"/>
    <property type="project" value="UniProtKB-ARBA"/>
</dbReference>
<dbReference type="Pfam" id="PF00535">
    <property type="entry name" value="Glycos_transf_2"/>
    <property type="match status" value="1"/>
</dbReference>
<dbReference type="SUPFAM" id="SSF53448">
    <property type="entry name" value="Nucleotide-diphospho-sugar transferases"/>
    <property type="match status" value="1"/>
</dbReference>
<dbReference type="RefSeq" id="WP_184096052.1">
    <property type="nucleotide sequence ID" value="NZ_AP023367.1"/>
</dbReference>
<dbReference type="Proteomes" id="UP000515561">
    <property type="component" value="Chromosome"/>
</dbReference>